<reference evidence="3 4" key="1">
    <citation type="submission" date="2016-05" db="EMBL/GenBank/DDBJ databases">
        <title>Comparative analysis of secretome profiles of manganese(II)-oxidizing ascomycete fungi.</title>
        <authorList>
            <consortium name="DOE Joint Genome Institute"/>
            <person name="Zeiner C.A."/>
            <person name="Purvine S.O."/>
            <person name="Zink E.M."/>
            <person name="Wu S."/>
            <person name="Pasa-Tolic L."/>
            <person name="Chaput D.L."/>
            <person name="Haridas S."/>
            <person name="Grigoriev I.V."/>
            <person name="Santelli C.M."/>
            <person name="Hansel C.M."/>
        </authorList>
    </citation>
    <scope>NUCLEOTIDE SEQUENCE [LARGE SCALE GENOMIC DNA]</scope>
    <source>
        <strain evidence="3 4">SRC1lrK2f</strain>
    </source>
</reference>
<dbReference type="InterPro" id="IPR011040">
    <property type="entry name" value="Sialidase"/>
</dbReference>
<dbReference type="SUPFAM" id="SSF50939">
    <property type="entry name" value="Sialidases"/>
    <property type="match status" value="1"/>
</dbReference>
<dbReference type="Proteomes" id="UP000077248">
    <property type="component" value="Unassembled WGS sequence"/>
</dbReference>
<protein>
    <submittedName>
        <fullName evidence="3">Neuraminidase</fullName>
    </submittedName>
</protein>
<proteinExistence type="predicted"/>
<dbReference type="AlphaFoldDB" id="A0A177D157"/>
<sequence>MSAAGAPEVPIYAQCARTGIPALVTPECVSKDDERAPAIHCTNIAVAGGVRYSTWFGGSYEGSIDTKIWFSKNVDGKWTKPRDIAGNKEGEEVVYWNPVLFIPDRSRPQELHVFFKKFTPIPVWVTFWTSSSDGGETWSVARELVPGPDGKGGRGPQKNPPIVLSNGDWLSVGSYEVTNPPGSEAYGVWDAWSDTAPRPGPGDDFKQGDKWIRSDLIELPSDRGKADGSFPGEGVIQPGVWESRDKPGHCHMTMRSSVGCIIQADSTDYGRTWGPAYRTSLPNNNSGHCVTILRDGRVVWAGNYQTQNWGPRTPLCLAISEDDGKTWKLWATLEDAPPPDDFKRVIALETGIVNDGRSEFSYPCLTPTEGDDEDGVWVSWTWQRRGIMVAKVVDGR</sequence>
<dbReference type="GeneID" id="29112992"/>
<dbReference type="Gene3D" id="2.120.10.10">
    <property type="match status" value="1"/>
</dbReference>
<keyword evidence="4" id="KW-1185">Reference proteome</keyword>
<dbReference type="VEuPathDB" id="FungiDB:CC77DRAFT_1045384"/>
<name>A0A177D157_ALTAL</name>
<organism evidence="3 4">
    <name type="scientific">Alternaria alternata</name>
    <name type="common">Alternaria rot fungus</name>
    <name type="synonym">Torula alternata</name>
    <dbReference type="NCBI Taxonomy" id="5599"/>
    <lineage>
        <taxon>Eukaryota</taxon>
        <taxon>Fungi</taxon>
        <taxon>Dikarya</taxon>
        <taxon>Ascomycota</taxon>
        <taxon>Pezizomycotina</taxon>
        <taxon>Dothideomycetes</taxon>
        <taxon>Pleosporomycetidae</taxon>
        <taxon>Pleosporales</taxon>
        <taxon>Pleosporineae</taxon>
        <taxon>Pleosporaceae</taxon>
        <taxon>Alternaria</taxon>
        <taxon>Alternaria sect. Alternaria</taxon>
        <taxon>Alternaria alternata complex</taxon>
    </lineage>
</organism>
<feature type="domain" description="Sialidase" evidence="2">
    <location>
        <begin position="53"/>
        <end position="368"/>
    </location>
</feature>
<evidence type="ECO:0000259" key="2">
    <source>
        <dbReference type="Pfam" id="PF13088"/>
    </source>
</evidence>
<dbReference type="CDD" id="cd15482">
    <property type="entry name" value="Sialidase_non-viral"/>
    <property type="match status" value="1"/>
</dbReference>
<dbReference type="OMA" id="LWESADK"/>
<dbReference type="EMBL" id="KV441512">
    <property type="protein sequence ID" value="OAG13403.1"/>
    <property type="molecule type" value="Genomic_DNA"/>
</dbReference>
<accession>A0A177D157</accession>
<dbReference type="InterPro" id="IPR036278">
    <property type="entry name" value="Sialidase_sf"/>
</dbReference>
<evidence type="ECO:0000313" key="3">
    <source>
        <dbReference type="EMBL" id="OAG13403.1"/>
    </source>
</evidence>
<dbReference type="RefSeq" id="XP_018378824.1">
    <property type="nucleotide sequence ID" value="XM_018527398.1"/>
</dbReference>
<dbReference type="PANTHER" id="PTHR43752">
    <property type="entry name" value="BNR/ASP-BOX REPEAT FAMILY PROTEIN"/>
    <property type="match status" value="1"/>
</dbReference>
<dbReference type="PANTHER" id="PTHR43752:SF2">
    <property type="entry name" value="BNR_ASP-BOX REPEAT FAMILY PROTEIN"/>
    <property type="match status" value="1"/>
</dbReference>
<dbReference type="Pfam" id="PF13088">
    <property type="entry name" value="BNR_2"/>
    <property type="match status" value="1"/>
</dbReference>
<feature type="region of interest" description="Disordered" evidence="1">
    <location>
        <begin position="222"/>
        <end position="241"/>
    </location>
</feature>
<evidence type="ECO:0000313" key="4">
    <source>
        <dbReference type="Proteomes" id="UP000077248"/>
    </source>
</evidence>
<dbReference type="KEGG" id="aalt:CC77DRAFT_1045384"/>
<gene>
    <name evidence="3" type="ORF">CC77DRAFT_1045384</name>
</gene>
<evidence type="ECO:0000256" key="1">
    <source>
        <dbReference type="SAM" id="MobiDB-lite"/>
    </source>
</evidence>